<comment type="function">
    <text evidence="9">Part of the tripartite ATP-independent periplasmic (TRAP) transport system.</text>
</comment>
<dbReference type="PANTHER" id="PTHR35011">
    <property type="entry name" value="2,3-DIKETO-L-GULONATE TRAP TRANSPORTER SMALL PERMEASE PROTEIN YIAM"/>
    <property type="match status" value="1"/>
</dbReference>
<name>A0A975I824_9RHOB</name>
<comment type="subunit">
    <text evidence="9">The complex comprises the extracytoplasmic solute receptor protein and the two transmembrane proteins.</text>
</comment>
<evidence type="ECO:0000256" key="9">
    <source>
        <dbReference type="RuleBase" id="RU369079"/>
    </source>
</evidence>
<dbReference type="EMBL" id="CP060010">
    <property type="protein sequence ID" value="QTN36793.1"/>
    <property type="molecule type" value="Genomic_DNA"/>
</dbReference>
<dbReference type="Proteomes" id="UP000665026">
    <property type="component" value="Chromosome"/>
</dbReference>
<keyword evidence="6 9" id="KW-1133">Transmembrane helix</keyword>
<evidence type="ECO:0000313" key="11">
    <source>
        <dbReference type="EMBL" id="QTN36793.1"/>
    </source>
</evidence>
<keyword evidence="3" id="KW-1003">Cell membrane</keyword>
<dbReference type="RefSeq" id="WP_209357489.1">
    <property type="nucleotide sequence ID" value="NZ_CP060010.1"/>
</dbReference>
<reference evidence="11" key="1">
    <citation type="submission" date="2020-07" db="EMBL/GenBank/DDBJ databases">
        <title>Genome sequences of bacteria associated with the marine, planktonic diatom Thalassiosira profunda strain ECT2AJA-044.</title>
        <authorList>
            <person name="Gargas C.B."/>
            <person name="Roberts W.R."/>
            <person name="Alverson A.J."/>
        </authorList>
    </citation>
    <scope>NUCLEOTIDE SEQUENCE</scope>
    <source>
        <strain evidence="11">ECT2AJA-044</strain>
    </source>
</reference>
<evidence type="ECO:0000313" key="12">
    <source>
        <dbReference type="Proteomes" id="UP000665026"/>
    </source>
</evidence>
<keyword evidence="2 9" id="KW-0813">Transport</keyword>
<keyword evidence="4 9" id="KW-0997">Cell inner membrane</keyword>
<evidence type="ECO:0000256" key="5">
    <source>
        <dbReference type="ARBA" id="ARBA00022692"/>
    </source>
</evidence>
<evidence type="ECO:0000256" key="8">
    <source>
        <dbReference type="ARBA" id="ARBA00038436"/>
    </source>
</evidence>
<dbReference type="GO" id="GO:0015740">
    <property type="term" value="P:C4-dicarboxylate transport"/>
    <property type="evidence" value="ECO:0007669"/>
    <property type="project" value="TreeGrafter"/>
</dbReference>
<dbReference type="KEGG" id="cact:HZ995_04550"/>
<dbReference type="PANTHER" id="PTHR35011:SF2">
    <property type="entry name" value="2,3-DIKETO-L-GULONATE TRAP TRANSPORTER SMALL PERMEASE PROTEIN YIAM"/>
    <property type="match status" value="1"/>
</dbReference>
<gene>
    <name evidence="11" type="ORF">HZ995_04550</name>
</gene>
<organism evidence="11 12">
    <name type="scientific">Cognatishimia activa</name>
    <dbReference type="NCBI Taxonomy" id="1715691"/>
    <lineage>
        <taxon>Bacteria</taxon>
        <taxon>Pseudomonadati</taxon>
        <taxon>Pseudomonadota</taxon>
        <taxon>Alphaproteobacteria</taxon>
        <taxon>Rhodobacterales</taxon>
        <taxon>Paracoccaceae</taxon>
        <taxon>Cognatishimia</taxon>
    </lineage>
</organism>
<keyword evidence="7 9" id="KW-0472">Membrane</keyword>
<comment type="similarity">
    <text evidence="8 9">Belongs to the TRAP transporter small permease family.</text>
</comment>
<evidence type="ECO:0000256" key="3">
    <source>
        <dbReference type="ARBA" id="ARBA00022475"/>
    </source>
</evidence>
<evidence type="ECO:0000256" key="7">
    <source>
        <dbReference type="ARBA" id="ARBA00023136"/>
    </source>
</evidence>
<feature type="transmembrane region" description="Helical" evidence="9">
    <location>
        <begin position="138"/>
        <end position="156"/>
    </location>
</feature>
<protein>
    <recommendedName>
        <fullName evidence="9">TRAP transporter small permease protein</fullName>
    </recommendedName>
</protein>
<dbReference type="InterPro" id="IPR007387">
    <property type="entry name" value="TRAP_DctQ"/>
</dbReference>
<feature type="domain" description="Tripartite ATP-independent periplasmic transporters DctQ component" evidence="10">
    <location>
        <begin position="24"/>
        <end position="163"/>
    </location>
</feature>
<comment type="subcellular location">
    <subcellularLocation>
        <location evidence="1 9">Cell inner membrane</location>
        <topology evidence="1 9">Multi-pass membrane protein</topology>
    </subcellularLocation>
</comment>
<feature type="transmembrane region" description="Helical" evidence="9">
    <location>
        <begin position="12"/>
        <end position="36"/>
    </location>
</feature>
<proteinExistence type="inferred from homology"/>
<sequence length="186" mass="21418">MKTISKWFTRGAEFIAAMSLAAIFITFLLQIIFRYVPFLEPIGWSVVLISLLWVFVIFFGCSFIVREQDHVTFDVVYLAAPPPVRKILALITAVLMVAAMLYAFPATYETVFANRLMELKKIQTIRIPITGDRIPIKWLFAPFVMLMVVVTLRYLWRIYTVLRFGPPETEIDMLVGNVSDDEEAKQ</sequence>
<feature type="transmembrane region" description="Helical" evidence="9">
    <location>
        <begin position="42"/>
        <end position="66"/>
    </location>
</feature>
<dbReference type="GO" id="GO:0022857">
    <property type="term" value="F:transmembrane transporter activity"/>
    <property type="evidence" value="ECO:0007669"/>
    <property type="project" value="UniProtKB-UniRule"/>
</dbReference>
<dbReference type="GO" id="GO:0005886">
    <property type="term" value="C:plasma membrane"/>
    <property type="evidence" value="ECO:0007669"/>
    <property type="project" value="UniProtKB-SubCell"/>
</dbReference>
<keyword evidence="5 9" id="KW-0812">Transmembrane</keyword>
<evidence type="ECO:0000259" key="10">
    <source>
        <dbReference type="Pfam" id="PF04290"/>
    </source>
</evidence>
<evidence type="ECO:0000256" key="2">
    <source>
        <dbReference type="ARBA" id="ARBA00022448"/>
    </source>
</evidence>
<evidence type="ECO:0000256" key="6">
    <source>
        <dbReference type="ARBA" id="ARBA00022989"/>
    </source>
</evidence>
<dbReference type="InterPro" id="IPR055348">
    <property type="entry name" value="DctQ"/>
</dbReference>
<accession>A0A975I824</accession>
<evidence type="ECO:0000256" key="1">
    <source>
        <dbReference type="ARBA" id="ARBA00004429"/>
    </source>
</evidence>
<dbReference type="AlphaFoldDB" id="A0A975I824"/>
<evidence type="ECO:0000256" key="4">
    <source>
        <dbReference type="ARBA" id="ARBA00022519"/>
    </source>
</evidence>
<dbReference type="Pfam" id="PF04290">
    <property type="entry name" value="DctQ"/>
    <property type="match status" value="1"/>
</dbReference>
<feature type="transmembrane region" description="Helical" evidence="9">
    <location>
        <begin position="87"/>
        <end position="108"/>
    </location>
</feature>